<feature type="region of interest" description="Disordered" evidence="4">
    <location>
        <begin position="1"/>
        <end position="28"/>
    </location>
</feature>
<reference evidence="6 7" key="1">
    <citation type="submission" date="2019-06" db="EMBL/GenBank/DDBJ databases">
        <title>A novel bacterium of genus Amaricoccus, isolated from marine sediment.</title>
        <authorList>
            <person name="Huang H."/>
            <person name="Mo K."/>
            <person name="Hu Y."/>
        </authorList>
    </citation>
    <scope>NUCLEOTIDE SEQUENCE [LARGE SCALE GENOMIC DNA]</scope>
    <source>
        <strain evidence="6 7">HB172011</strain>
    </source>
</reference>
<evidence type="ECO:0000313" key="7">
    <source>
        <dbReference type="Proteomes" id="UP000319255"/>
    </source>
</evidence>
<dbReference type="InterPro" id="IPR050834">
    <property type="entry name" value="Glycosyltransf_2"/>
</dbReference>
<evidence type="ECO:0000256" key="3">
    <source>
        <dbReference type="ARBA" id="ARBA00022679"/>
    </source>
</evidence>
<dbReference type="OrthoDB" id="9802649at2"/>
<dbReference type="Gene3D" id="3.90.550.10">
    <property type="entry name" value="Spore Coat Polysaccharide Biosynthesis Protein SpsA, Chain A"/>
    <property type="match status" value="1"/>
</dbReference>
<dbReference type="EMBL" id="VFRP01000001">
    <property type="protein sequence ID" value="TPE53476.1"/>
    <property type="molecule type" value="Genomic_DNA"/>
</dbReference>
<feature type="domain" description="Glycosyltransferase 2-like" evidence="5">
    <location>
        <begin position="291"/>
        <end position="393"/>
    </location>
</feature>
<comment type="similarity">
    <text evidence="1">Belongs to the glycosyltransferase 2 family.</text>
</comment>
<evidence type="ECO:0000313" key="6">
    <source>
        <dbReference type="EMBL" id="TPE53476.1"/>
    </source>
</evidence>
<name>A0A501X1A2_9RHOB</name>
<comment type="caution">
    <text evidence="6">The sequence shown here is derived from an EMBL/GenBank/DDBJ whole genome shotgun (WGS) entry which is preliminary data.</text>
</comment>
<dbReference type="PANTHER" id="PTHR43685:SF5">
    <property type="entry name" value="GLYCOSYLTRANSFERASE EPSE-RELATED"/>
    <property type="match status" value="1"/>
</dbReference>
<protein>
    <submittedName>
        <fullName evidence="6">Glycosyltransferase family 2 protein</fullName>
    </submittedName>
</protein>
<dbReference type="GO" id="GO:0016757">
    <property type="term" value="F:glycosyltransferase activity"/>
    <property type="evidence" value="ECO:0007669"/>
    <property type="project" value="UniProtKB-KW"/>
</dbReference>
<dbReference type="RefSeq" id="WP_140452054.1">
    <property type="nucleotide sequence ID" value="NZ_VFRP01000001.1"/>
</dbReference>
<dbReference type="Pfam" id="PF00535">
    <property type="entry name" value="Glycos_transf_2"/>
    <property type="match status" value="1"/>
</dbReference>
<keyword evidence="2" id="KW-0328">Glycosyltransferase</keyword>
<dbReference type="Proteomes" id="UP000319255">
    <property type="component" value="Unassembled WGS sequence"/>
</dbReference>
<dbReference type="InterPro" id="IPR001173">
    <property type="entry name" value="Glyco_trans_2-like"/>
</dbReference>
<dbReference type="SUPFAM" id="SSF53448">
    <property type="entry name" value="Nucleotide-diphospho-sugar transferases"/>
    <property type="match status" value="1"/>
</dbReference>
<evidence type="ECO:0000259" key="5">
    <source>
        <dbReference type="Pfam" id="PF00535"/>
    </source>
</evidence>
<gene>
    <name evidence="6" type="ORF">FJM51_00030</name>
</gene>
<organism evidence="6 7">
    <name type="scientific">Amaricoccus solimangrovi</name>
    <dbReference type="NCBI Taxonomy" id="2589815"/>
    <lineage>
        <taxon>Bacteria</taxon>
        <taxon>Pseudomonadati</taxon>
        <taxon>Pseudomonadota</taxon>
        <taxon>Alphaproteobacteria</taxon>
        <taxon>Rhodobacterales</taxon>
        <taxon>Paracoccaceae</taxon>
        <taxon>Amaricoccus</taxon>
    </lineage>
</organism>
<sequence length="685" mass="72822">MSITPAPASFGETQGAALPEPRADEPAEAAAELVAYHDDLARAEAMEREQRRRDAEVIALRLHIADVENRHTQLLRSTSWKLGARLRRLLPAGGKAETAEAFSPRFRRYRAPGHVASRAPGRVDRLLAAARAGFPEAALADLTRLRDNWKASEEVRGLCERAMVLIEGESADPAVRGAALARLGALRHWGGGARDGAEIAFLERAISATLPGIEASAPDRFAINDWLSPDLMLLGPPGTRAPAERVAAISRAMTILAGVDLRLADPAGTARLDNLAADLPAGSAGGARVSVIVVAERAATLATALRSLRLQSWGALEILVVDDATTDATAAILAEAAAADARVIPIRAEAPLGLYAARNLALSRATGALVACLDAAAWAHPAWIERQARALLSSKGTIALRGARLRATGDLRFSRPPFATTLTEPDPAGLVFRREAVLERAGFWDAVALGGDEEFLARLTAIFGAKAIATREAPLTIARIDGTLPAVTPDRGAGRAYARRFAAYHAALPKDEDPAAARVAWPPAGPRPFAAPALILTGRPARGRHYDTILISDFRDAAAASEEELLTQVRAGRRTAVIQADRYGAPDQGMNADIQALIDAGRIDELTEGDRATADLVVIGSPEIFREPRRHLPEITAGGVRVVVDDARRRRADEPPPTDIEAARRNIADWLGQLGDRVPAAAFGD</sequence>
<accession>A0A501X1A2</accession>
<evidence type="ECO:0000256" key="2">
    <source>
        <dbReference type="ARBA" id="ARBA00022676"/>
    </source>
</evidence>
<dbReference type="AlphaFoldDB" id="A0A501X1A2"/>
<keyword evidence="3 6" id="KW-0808">Transferase</keyword>
<proteinExistence type="inferred from homology"/>
<dbReference type="InterPro" id="IPR029044">
    <property type="entry name" value="Nucleotide-diphossugar_trans"/>
</dbReference>
<evidence type="ECO:0000256" key="4">
    <source>
        <dbReference type="SAM" id="MobiDB-lite"/>
    </source>
</evidence>
<keyword evidence="7" id="KW-1185">Reference proteome</keyword>
<dbReference type="CDD" id="cd00761">
    <property type="entry name" value="Glyco_tranf_GTA_type"/>
    <property type="match status" value="1"/>
</dbReference>
<evidence type="ECO:0000256" key="1">
    <source>
        <dbReference type="ARBA" id="ARBA00006739"/>
    </source>
</evidence>
<dbReference type="PANTHER" id="PTHR43685">
    <property type="entry name" value="GLYCOSYLTRANSFERASE"/>
    <property type="match status" value="1"/>
</dbReference>